<accession>A0AAU7XAE0</accession>
<dbReference type="KEGG" id="mflg:ABS361_22445"/>
<evidence type="ECO:0000313" key="2">
    <source>
        <dbReference type="EMBL" id="XBY44717.1"/>
    </source>
</evidence>
<organism evidence="2">
    <name type="scientific">Methyloraptor flagellatus</name>
    <dbReference type="NCBI Taxonomy" id="3162530"/>
    <lineage>
        <taxon>Bacteria</taxon>
        <taxon>Pseudomonadati</taxon>
        <taxon>Pseudomonadota</taxon>
        <taxon>Alphaproteobacteria</taxon>
        <taxon>Hyphomicrobiales</taxon>
        <taxon>Ancalomicrobiaceae</taxon>
        <taxon>Methyloraptor</taxon>
    </lineage>
</organism>
<proteinExistence type="predicted"/>
<evidence type="ECO:0008006" key="3">
    <source>
        <dbReference type="Google" id="ProtNLM"/>
    </source>
</evidence>
<evidence type="ECO:0000256" key="1">
    <source>
        <dbReference type="ARBA" id="ARBA00022679"/>
    </source>
</evidence>
<reference evidence="2" key="1">
    <citation type="submission" date="2024-06" db="EMBL/GenBank/DDBJ databases">
        <title>Methylostella associata gen. nov., sp. nov., a novel Ancalomicrobiaceae-affiliated facultatively methylotrophic bacteria that feed on methanotrophs of the genus Methylococcus.</title>
        <authorList>
            <person name="Saltykova V."/>
            <person name="Danilova O.V."/>
            <person name="Oshkin I.Y."/>
            <person name="Belova S.E."/>
            <person name="Pimenov N.V."/>
            <person name="Dedysh S.N."/>
        </authorList>
    </citation>
    <scope>NUCLEOTIDE SEQUENCE</scope>
    <source>
        <strain evidence="2">S20</strain>
    </source>
</reference>
<dbReference type="PANTHER" id="PTHR46401:SF2">
    <property type="entry name" value="GLYCOSYLTRANSFERASE WBBK-RELATED"/>
    <property type="match status" value="1"/>
</dbReference>
<dbReference type="Gene3D" id="3.40.50.2000">
    <property type="entry name" value="Glycogen Phosphorylase B"/>
    <property type="match status" value="1"/>
</dbReference>
<keyword evidence="1" id="KW-0808">Transferase</keyword>
<sequence length="491" mass="55162">MSERTKDSDGRRFSIGLWSEIPAGGRWANEGISRMLGFLIEGAAKTHKYKFCVCVSNGLGRVVRDDFSALAAVEYIDWEVFETPDRVALQTTTEQRDLISKFGLVDGLVQQALYANQSVPVDAWIIPHPHFTTAVLLDKPRATLVADAIPFDFSVAWRGTHYFGDNGHWTRWQRNVSAALATSDVVVTHSMHNALKALIELLNCPPERLIILPNAAVDIIESLPWLKERRRTTETRLRAHAIVREYFHQHGPAYLADFPFEEHDYLVISTRDRPQKNIVKIVEAVATLNRKKNRNLKIITTAHIEHGEWTRLPDFISGERYHLDFISTPDLPRDVHAALYHGSVMSIHSSFFEGGTGGFPFFESNSVGVPGAQAFGPHVDELLDYMPTIRPYCFDPYDTNDVIRAIELVLDHREEALQIQSEAYQRHSSVYDWTHVVNAWGRALFGETAAGPFFAGPTAGIFGAYSFAEEMARQKADGAALEPDRFNGNAA</sequence>
<dbReference type="EMBL" id="CP158568">
    <property type="protein sequence ID" value="XBY44717.1"/>
    <property type="molecule type" value="Genomic_DNA"/>
</dbReference>
<name>A0AAU7XAE0_9HYPH</name>
<dbReference type="AlphaFoldDB" id="A0AAU7XAE0"/>
<dbReference type="PANTHER" id="PTHR46401">
    <property type="entry name" value="GLYCOSYLTRANSFERASE WBBK-RELATED"/>
    <property type="match status" value="1"/>
</dbReference>
<dbReference type="SUPFAM" id="SSF53756">
    <property type="entry name" value="UDP-Glycosyltransferase/glycogen phosphorylase"/>
    <property type="match status" value="1"/>
</dbReference>
<gene>
    <name evidence="2" type="ORF">ABS361_22445</name>
</gene>
<dbReference type="RefSeq" id="WP_407049808.1">
    <property type="nucleotide sequence ID" value="NZ_CP158568.1"/>
</dbReference>
<protein>
    <recommendedName>
        <fullName evidence="3">Glycosyltransferase</fullName>
    </recommendedName>
</protein>
<dbReference type="GO" id="GO:0016757">
    <property type="term" value="F:glycosyltransferase activity"/>
    <property type="evidence" value="ECO:0007669"/>
    <property type="project" value="TreeGrafter"/>
</dbReference>